<dbReference type="PANTHER" id="PTHR23501">
    <property type="entry name" value="MAJOR FACILITATOR SUPERFAMILY"/>
    <property type="match status" value="1"/>
</dbReference>
<reference evidence="7 8" key="1">
    <citation type="submission" date="2016-10" db="EMBL/GenBank/DDBJ databases">
        <title>Genome sequence of the basidiomycete white-rot fungus Trametes pubescens.</title>
        <authorList>
            <person name="Makela M.R."/>
            <person name="Granchi Z."/>
            <person name="Peng M."/>
            <person name="De Vries R.P."/>
            <person name="Grigoriev I."/>
            <person name="Riley R."/>
            <person name="Hilden K."/>
        </authorList>
    </citation>
    <scope>NUCLEOTIDE SEQUENCE [LARGE SCALE GENOMIC DNA]</scope>
    <source>
        <strain evidence="7 8">FBCC735</strain>
    </source>
</reference>
<evidence type="ECO:0000256" key="3">
    <source>
        <dbReference type="ARBA" id="ARBA00022989"/>
    </source>
</evidence>
<dbReference type="AlphaFoldDB" id="A0A1M2V6S5"/>
<feature type="transmembrane region" description="Helical" evidence="6">
    <location>
        <begin position="152"/>
        <end position="172"/>
    </location>
</feature>
<feature type="transmembrane region" description="Helical" evidence="6">
    <location>
        <begin position="315"/>
        <end position="333"/>
    </location>
</feature>
<dbReference type="GO" id="GO:0005886">
    <property type="term" value="C:plasma membrane"/>
    <property type="evidence" value="ECO:0007669"/>
    <property type="project" value="TreeGrafter"/>
</dbReference>
<organism evidence="7 8">
    <name type="scientific">Trametes pubescens</name>
    <name type="common">White-rot fungus</name>
    <dbReference type="NCBI Taxonomy" id="154538"/>
    <lineage>
        <taxon>Eukaryota</taxon>
        <taxon>Fungi</taxon>
        <taxon>Dikarya</taxon>
        <taxon>Basidiomycota</taxon>
        <taxon>Agaricomycotina</taxon>
        <taxon>Agaricomycetes</taxon>
        <taxon>Polyporales</taxon>
        <taxon>Polyporaceae</taxon>
        <taxon>Trametes</taxon>
    </lineage>
</organism>
<evidence type="ECO:0000256" key="4">
    <source>
        <dbReference type="ARBA" id="ARBA00023136"/>
    </source>
</evidence>
<dbReference type="PANTHER" id="PTHR23501:SF102">
    <property type="entry name" value="DRUG TRANSPORTER, PUTATIVE (AFU_ORTHOLOGUE AFUA_3G08530)-RELATED"/>
    <property type="match status" value="1"/>
</dbReference>
<keyword evidence="2 6" id="KW-0812">Transmembrane</keyword>
<keyword evidence="3 6" id="KW-1133">Transmembrane helix</keyword>
<keyword evidence="4 6" id="KW-0472">Membrane</keyword>
<keyword evidence="8" id="KW-1185">Reference proteome</keyword>
<sequence length="405" mass="43474">MPVGDDINLPLCALAFTVVLIFLRLRKPPIESYKKVFFSVDWIGNGLIIASSTSCIVGLTWAGIRFPWSSAQVIAPLVIGVLGLFGALVYDAYWASHPIICRVVLPHYGGQQHHLLPVSETHSGMFMSTAEAFCSPTYFQAAKIAPPLLSGLYIFPTVICISPSAILQGIIVSKTGKYRLINFVGWCGMAIGVGLLTLLNENTHVAVTIPFQMIAAIGVGFVYSTTFSVLAPLEPTQNAAALSFLLFMRTFSSAWASSISATIFQNRLQARLPSAFLDLIPSGQDVTYSGIPLIPSLAPELQDAVRSVFAESIRLVWYISLGLCAAGFASVAVQKHVPLHTKMDNRFGMKEPEKGAGVDAEKAPEASEVLSAENDEVVEKGAPVEKAPGSVAEVSVLDRDSEGRS</sequence>
<dbReference type="OrthoDB" id="3437016at2759"/>
<feature type="transmembrane region" description="Helical" evidence="6">
    <location>
        <begin position="73"/>
        <end position="93"/>
    </location>
</feature>
<dbReference type="GO" id="GO:0022857">
    <property type="term" value="F:transmembrane transporter activity"/>
    <property type="evidence" value="ECO:0007669"/>
    <property type="project" value="TreeGrafter"/>
</dbReference>
<protein>
    <submittedName>
        <fullName evidence="7">Uncharacterized protein</fullName>
    </submittedName>
</protein>
<dbReference type="STRING" id="154538.A0A1M2V6S5"/>
<evidence type="ECO:0000256" key="5">
    <source>
        <dbReference type="SAM" id="MobiDB-lite"/>
    </source>
</evidence>
<dbReference type="SUPFAM" id="SSF103473">
    <property type="entry name" value="MFS general substrate transporter"/>
    <property type="match status" value="1"/>
</dbReference>
<evidence type="ECO:0000313" key="7">
    <source>
        <dbReference type="EMBL" id="OJT03196.1"/>
    </source>
</evidence>
<evidence type="ECO:0000256" key="2">
    <source>
        <dbReference type="ARBA" id="ARBA00022692"/>
    </source>
</evidence>
<evidence type="ECO:0000256" key="1">
    <source>
        <dbReference type="ARBA" id="ARBA00004141"/>
    </source>
</evidence>
<feature type="transmembrane region" description="Helical" evidence="6">
    <location>
        <begin position="7"/>
        <end position="25"/>
    </location>
</feature>
<proteinExistence type="predicted"/>
<feature type="region of interest" description="Disordered" evidence="5">
    <location>
        <begin position="347"/>
        <end position="405"/>
    </location>
</feature>
<feature type="transmembrane region" description="Helical" evidence="6">
    <location>
        <begin position="178"/>
        <end position="199"/>
    </location>
</feature>
<gene>
    <name evidence="7" type="ORF">TRAPUB_6244</name>
</gene>
<dbReference type="OMA" id="KEVAVHC"/>
<feature type="transmembrane region" description="Helical" evidence="6">
    <location>
        <begin position="211"/>
        <end position="233"/>
    </location>
</feature>
<dbReference type="EMBL" id="MNAD01001626">
    <property type="protein sequence ID" value="OJT03196.1"/>
    <property type="molecule type" value="Genomic_DNA"/>
</dbReference>
<feature type="compositionally biased region" description="Basic and acidic residues" evidence="5">
    <location>
        <begin position="396"/>
        <end position="405"/>
    </location>
</feature>
<evidence type="ECO:0000256" key="6">
    <source>
        <dbReference type="SAM" id="Phobius"/>
    </source>
</evidence>
<feature type="compositionally biased region" description="Basic and acidic residues" evidence="5">
    <location>
        <begin position="347"/>
        <end position="365"/>
    </location>
</feature>
<evidence type="ECO:0000313" key="8">
    <source>
        <dbReference type="Proteomes" id="UP000184267"/>
    </source>
</evidence>
<dbReference type="InterPro" id="IPR036259">
    <property type="entry name" value="MFS_trans_sf"/>
</dbReference>
<dbReference type="Proteomes" id="UP000184267">
    <property type="component" value="Unassembled WGS sequence"/>
</dbReference>
<comment type="caution">
    <text evidence="7">The sequence shown here is derived from an EMBL/GenBank/DDBJ whole genome shotgun (WGS) entry which is preliminary data.</text>
</comment>
<comment type="subcellular location">
    <subcellularLocation>
        <location evidence="1">Membrane</location>
        <topology evidence="1">Multi-pass membrane protein</topology>
    </subcellularLocation>
</comment>
<name>A0A1M2V6S5_TRAPU</name>
<feature type="transmembrane region" description="Helical" evidence="6">
    <location>
        <begin position="37"/>
        <end position="61"/>
    </location>
</feature>
<accession>A0A1M2V6S5</accession>